<dbReference type="AlphaFoldDB" id="A0A6I4NRL3"/>
<dbReference type="EMBL" id="WSTB01000002">
    <property type="protein sequence ID" value="MWB93727.1"/>
    <property type="molecule type" value="Genomic_DNA"/>
</dbReference>
<evidence type="ECO:0000313" key="3">
    <source>
        <dbReference type="Proteomes" id="UP000471501"/>
    </source>
</evidence>
<keyword evidence="3" id="KW-1185">Reference proteome</keyword>
<organism evidence="2 3">
    <name type="scientific">Flavobacterium hydrocarbonoxydans</name>
    <dbReference type="NCBI Taxonomy" id="2683249"/>
    <lineage>
        <taxon>Bacteria</taxon>
        <taxon>Pseudomonadati</taxon>
        <taxon>Bacteroidota</taxon>
        <taxon>Flavobacteriia</taxon>
        <taxon>Flavobacteriales</taxon>
        <taxon>Flavobacteriaceae</taxon>
        <taxon>Flavobacterium</taxon>
    </lineage>
</organism>
<sequence>MPSLEKILEFEFNDLKPAYKAFFIMLFSIGIICIVLYSSSEVTISKGQYKDMFEDNFSGLIVKKYIDYDNRKSPTFKFKDSSRLNGYLIFWEKVEIGDSISKNAKSRFVKIFKKDTVIVFDMNVEFKYYDTIPENKNHDER</sequence>
<protein>
    <submittedName>
        <fullName evidence="2">Uncharacterized protein</fullName>
    </submittedName>
</protein>
<keyword evidence="1" id="KW-0812">Transmembrane</keyword>
<name>A0A6I4NRL3_9FLAO</name>
<gene>
    <name evidence="2" type="ORF">GON26_05100</name>
</gene>
<dbReference type="RefSeq" id="WP_160373648.1">
    <property type="nucleotide sequence ID" value="NZ_WSTB01000002.1"/>
</dbReference>
<evidence type="ECO:0000313" key="2">
    <source>
        <dbReference type="EMBL" id="MWB93727.1"/>
    </source>
</evidence>
<comment type="caution">
    <text evidence="2">The sequence shown here is derived from an EMBL/GenBank/DDBJ whole genome shotgun (WGS) entry which is preliminary data.</text>
</comment>
<proteinExistence type="predicted"/>
<keyword evidence="1" id="KW-0472">Membrane</keyword>
<dbReference type="Proteomes" id="UP000471501">
    <property type="component" value="Unassembled WGS sequence"/>
</dbReference>
<keyword evidence="1" id="KW-1133">Transmembrane helix</keyword>
<evidence type="ECO:0000256" key="1">
    <source>
        <dbReference type="SAM" id="Phobius"/>
    </source>
</evidence>
<reference evidence="2 3" key="1">
    <citation type="submission" date="2019-12" db="EMBL/GenBank/DDBJ databases">
        <authorList>
            <person name="Kim Y.S."/>
        </authorList>
    </citation>
    <scope>NUCLEOTIDE SEQUENCE [LARGE SCALE GENOMIC DNA]</scope>
    <source>
        <strain evidence="2 3">GA093</strain>
    </source>
</reference>
<accession>A0A6I4NRL3</accession>
<feature type="transmembrane region" description="Helical" evidence="1">
    <location>
        <begin position="18"/>
        <end position="37"/>
    </location>
</feature>